<organism evidence="2 3">
    <name type="scientific">Enterococcus termitis</name>
    <dbReference type="NCBI Taxonomy" id="332950"/>
    <lineage>
        <taxon>Bacteria</taxon>
        <taxon>Bacillati</taxon>
        <taxon>Bacillota</taxon>
        <taxon>Bacilli</taxon>
        <taxon>Lactobacillales</taxon>
        <taxon>Enterococcaceae</taxon>
        <taxon>Enterococcus</taxon>
    </lineage>
</organism>
<dbReference type="Gene3D" id="3.40.50.300">
    <property type="entry name" value="P-loop containing nucleotide triphosphate hydrolases"/>
    <property type="match status" value="1"/>
</dbReference>
<evidence type="ECO:0008006" key="4">
    <source>
        <dbReference type="Google" id="ProtNLM"/>
    </source>
</evidence>
<proteinExistence type="predicted"/>
<accession>A0A1E5G998</accession>
<protein>
    <recommendedName>
        <fullName evidence="4">Rad50/SbcC-type AAA domain-containing protein</fullName>
    </recommendedName>
</protein>
<keyword evidence="3" id="KW-1185">Reference proteome</keyword>
<reference evidence="3" key="1">
    <citation type="submission" date="2016-09" db="EMBL/GenBank/DDBJ databases">
        <authorList>
            <person name="Gulvik C.A."/>
        </authorList>
    </citation>
    <scope>NUCLEOTIDE SEQUENCE [LARGE SCALE GENOMIC DNA]</scope>
    <source>
        <strain evidence="3">LMG 8895</strain>
    </source>
</reference>
<feature type="coiled-coil region" evidence="1">
    <location>
        <begin position="349"/>
        <end position="397"/>
    </location>
</feature>
<evidence type="ECO:0000313" key="2">
    <source>
        <dbReference type="EMBL" id="OEG09259.1"/>
    </source>
</evidence>
<dbReference type="AlphaFoldDB" id="A0A1E5G998"/>
<gene>
    <name evidence="2" type="ORF">BCR25_11890</name>
</gene>
<dbReference type="RefSeq" id="WP_069664948.1">
    <property type="nucleotide sequence ID" value="NZ_JBHUJJ010000001.1"/>
</dbReference>
<keyword evidence="1" id="KW-0175">Coiled coil</keyword>
<comment type="caution">
    <text evidence="2">The sequence shown here is derived from an EMBL/GenBank/DDBJ whole genome shotgun (WGS) entry which is preliminary data.</text>
</comment>
<name>A0A1E5G998_9ENTE</name>
<dbReference type="InterPro" id="IPR027417">
    <property type="entry name" value="P-loop_NTPase"/>
</dbReference>
<evidence type="ECO:0000313" key="3">
    <source>
        <dbReference type="Proteomes" id="UP000095094"/>
    </source>
</evidence>
<feature type="coiled-coil region" evidence="1">
    <location>
        <begin position="171"/>
        <end position="272"/>
    </location>
</feature>
<sequence>MKINTVAIGNSEQAFIENRISDGVNIIISDDNDRGKTIVIQSILYALGNEPVYPTSFDVNSHYYYLSININNSDIEILRRKKQFIVIDSNNGFQLFETVKDFTKYFDSEIYKLPQFMKKEKKETASLELFHQLYFVGQDSRNTSNTVNSGRYNKVDFINMIAFMKYDYLSKTGLTEKISELKEELKGLKIDIDKKSKSIKYKKRLKKYEEVTNLAKVEKKYERVKSAIEKRDNEISELDKELARFENYLSSRHRLKNELNSLKRELKLGNVTCADCNSKNIIYKSKDDSFSFNISNPVIRKEILNSIEREILTTQFEVNEKKSLYREKINNKNQVLESEGITLEDYIYFSDYNKSLADYNNELKELLDSKDSLELEISTLETQNKNSSAESKLAEQRILELMKKEYHYFDSDGNLEFDSLFTKKNDTHSGSDRQEFLSAKLIAINKFLELPFPIIMDGFREGELSTSKEELMIPRFESVNTQVILSCTLKKEEHVTDKYSNLNNINKIDYSENTKNHILNTNDLEEFKELVSKFNIIL</sequence>
<dbReference type="Proteomes" id="UP000095094">
    <property type="component" value="Unassembled WGS sequence"/>
</dbReference>
<dbReference type="EMBL" id="MIJY01000045">
    <property type="protein sequence ID" value="OEG09259.1"/>
    <property type="molecule type" value="Genomic_DNA"/>
</dbReference>
<evidence type="ECO:0000256" key="1">
    <source>
        <dbReference type="SAM" id="Coils"/>
    </source>
</evidence>
<dbReference type="OrthoDB" id="6397230at2"/>